<feature type="domain" description="HTH tetR-type" evidence="3">
    <location>
        <begin position="13"/>
        <end position="73"/>
    </location>
</feature>
<evidence type="ECO:0000256" key="1">
    <source>
        <dbReference type="ARBA" id="ARBA00023125"/>
    </source>
</evidence>
<dbReference type="PROSITE" id="PS50977">
    <property type="entry name" value="HTH_TETR_2"/>
    <property type="match status" value="1"/>
</dbReference>
<dbReference type="OrthoDB" id="161608at2"/>
<dbReference type="InterPro" id="IPR023772">
    <property type="entry name" value="DNA-bd_HTH_TetR-type_CS"/>
</dbReference>
<name>A0A4P6JMQ2_KTERU</name>
<evidence type="ECO:0000313" key="4">
    <source>
        <dbReference type="EMBL" id="QBD75966.1"/>
    </source>
</evidence>
<dbReference type="AlphaFoldDB" id="A0A4P6JMQ2"/>
<dbReference type="EMBL" id="CP035758">
    <property type="protein sequence ID" value="QBD75966.1"/>
    <property type="molecule type" value="Genomic_DNA"/>
</dbReference>
<organism evidence="4 5">
    <name type="scientific">Ktedonosporobacter rubrisoli</name>
    <dbReference type="NCBI Taxonomy" id="2509675"/>
    <lineage>
        <taxon>Bacteria</taxon>
        <taxon>Bacillati</taxon>
        <taxon>Chloroflexota</taxon>
        <taxon>Ktedonobacteria</taxon>
        <taxon>Ktedonobacterales</taxon>
        <taxon>Ktedonosporobacteraceae</taxon>
        <taxon>Ktedonosporobacter</taxon>
    </lineage>
</organism>
<evidence type="ECO:0000313" key="5">
    <source>
        <dbReference type="Proteomes" id="UP000290365"/>
    </source>
</evidence>
<dbReference type="GO" id="GO:0003677">
    <property type="term" value="F:DNA binding"/>
    <property type="evidence" value="ECO:0007669"/>
    <property type="project" value="UniProtKB-UniRule"/>
</dbReference>
<dbReference type="SUPFAM" id="SSF46689">
    <property type="entry name" value="Homeodomain-like"/>
    <property type="match status" value="1"/>
</dbReference>
<dbReference type="InterPro" id="IPR001647">
    <property type="entry name" value="HTH_TetR"/>
</dbReference>
<dbReference type="KEGG" id="kbs:EPA93_08085"/>
<evidence type="ECO:0000256" key="2">
    <source>
        <dbReference type="PROSITE-ProRule" id="PRU00335"/>
    </source>
</evidence>
<gene>
    <name evidence="4" type="ORF">EPA93_08085</name>
</gene>
<dbReference type="PANTHER" id="PTHR43479">
    <property type="entry name" value="ACREF/ENVCD OPERON REPRESSOR-RELATED"/>
    <property type="match status" value="1"/>
</dbReference>
<dbReference type="PANTHER" id="PTHR43479:SF7">
    <property type="entry name" value="TETR-FAMILY TRANSCRIPTIONAL REGULATOR"/>
    <property type="match status" value="1"/>
</dbReference>
<dbReference type="Pfam" id="PF00440">
    <property type="entry name" value="TetR_N"/>
    <property type="match status" value="1"/>
</dbReference>
<dbReference type="Proteomes" id="UP000290365">
    <property type="component" value="Chromosome"/>
</dbReference>
<sequence length="199" mass="22758">MATPSKNIDRRAKRTRQVLEEAFLAMLDEKGFTAMSIQEITERANVHRGTFYAHFADKYALLEAVIRERFRDALTSELPPIPQWEQNTLHLLIEATLEYFKGTYHQCSSLHIVDPLTEKVIREELATFLVIWLKQGKNAQMRWQLSVEMTAELMSWTILGAAIQWSQNSTTMTAEKMARHVVLMLLEGVTHLASSALPG</sequence>
<dbReference type="PROSITE" id="PS01081">
    <property type="entry name" value="HTH_TETR_1"/>
    <property type="match status" value="1"/>
</dbReference>
<keyword evidence="1 2" id="KW-0238">DNA-binding</keyword>
<protein>
    <submittedName>
        <fullName evidence="4">TetR/AcrR family transcriptional regulator</fullName>
    </submittedName>
</protein>
<keyword evidence="5" id="KW-1185">Reference proteome</keyword>
<evidence type="ECO:0000259" key="3">
    <source>
        <dbReference type="PROSITE" id="PS50977"/>
    </source>
</evidence>
<dbReference type="Gene3D" id="1.10.357.10">
    <property type="entry name" value="Tetracycline Repressor, domain 2"/>
    <property type="match status" value="1"/>
</dbReference>
<dbReference type="InterPro" id="IPR050624">
    <property type="entry name" value="HTH-type_Tx_Regulator"/>
</dbReference>
<reference evidence="4 5" key="1">
    <citation type="submission" date="2019-01" db="EMBL/GenBank/DDBJ databases">
        <title>Ktedonosporobacter rubrisoli SCAWS-G2.</title>
        <authorList>
            <person name="Huang Y."/>
            <person name="Yan B."/>
        </authorList>
    </citation>
    <scope>NUCLEOTIDE SEQUENCE [LARGE SCALE GENOMIC DNA]</scope>
    <source>
        <strain evidence="4 5">SCAWS-G2</strain>
    </source>
</reference>
<feature type="DNA-binding region" description="H-T-H motif" evidence="2">
    <location>
        <begin position="36"/>
        <end position="55"/>
    </location>
</feature>
<dbReference type="InterPro" id="IPR009057">
    <property type="entry name" value="Homeodomain-like_sf"/>
</dbReference>
<accession>A0A4P6JMQ2</accession>
<dbReference type="RefSeq" id="WP_129886562.1">
    <property type="nucleotide sequence ID" value="NZ_CP035758.1"/>
</dbReference>
<proteinExistence type="predicted"/>
<dbReference type="PRINTS" id="PR00455">
    <property type="entry name" value="HTHTETR"/>
</dbReference>